<dbReference type="PANTHER" id="PTHR43244:SF1">
    <property type="entry name" value="5,10-METHYLENETETRAHYDROMETHANOPTERIN REDUCTASE"/>
    <property type="match status" value="1"/>
</dbReference>
<protein>
    <submittedName>
        <fullName evidence="3">Unannotated protein</fullName>
    </submittedName>
</protein>
<feature type="domain" description="Luciferase-like" evidence="2">
    <location>
        <begin position="3"/>
        <end position="296"/>
    </location>
</feature>
<evidence type="ECO:0000256" key="1">
    <source>
        <dbReference type="ARBA" id="ARBA00023002"/>
    </source>
</evidence>
<proteinExistence type="predicted"/>
<dbReference type="SUPFAM" id="SSF51679">
    <property type="entry name" value="Bacterial luciferase-like"/>
    <property type="match status" value="1"/>
</dbReference>
<reference evidence="3" key="1">
    <citation type="submission" date="2020-05" db="EMBL/GenBank/DDBJ databases">
        <authorList>
            <person name="Chiriac C."/>
            <person name="Salcher M."/>
            <person name="Ghai R."/>
            <person name="Kavagutti S V."/>
        </authorList>
    </citation>
    <scope>NUCLEOTIDE SEQUENCE</scope>
</reference>
<dbReference type="GO" id="GO:0016705">
    <property type="term" value="F:oxidoreductase activity, acting on paired donors, with incorporation or reduction of molecular oxygen"/>
    <property type="evidence" value="ECO:0007669"/>
    <property type="project" value="InterPro"/>
</dbReference>
<name>A0A6J7IT99_9ZZZZ</name>
<dbReference type="PANTHER" id="PTHR43244">
    <property type="match status" value="1"/>
</dbReference>
<dbReference type="NCBIfam" id="TIGR03557">
    <property type="entry name" value="F420_G6P_family"/>
    <property type="match status" value="1"/>
</dbReference>
<dbReference type="InterPro" id="IPR036661">
    <property type="entry name" value="Luciferase-like_sf"/>
</dbReference>
<keyword evidence="1" id="KW-0560">Oxidoreductase</keyword>
<gene>
    <name evidence="3" type="ORF">UFOPK3662_01384</name>
</gene>
<dbReference type="InterPro" id="IPR019945">
    <property type="entry name" value="F420_G6P_DH-rel"/>
</dbReference>
<dbReference type="Pfam" id="PF00296">
    <property type="entry name" value="Bac_luciferase"/>
    <property type="match status" value="1"/>
</dbReference>
<organism evidence="3">
    <name type="scientific">freshwater metagenome</name>
    <dbReference type="NCBI Taxonomy" id="449393"/>
    <lineage>
        <taxon>unclassified sequences</taxon>
        <taxon>metagenomes</taxon>
        <taxon>ecological metagenomes</taxon>
    </lineage>
</organism>
<dbReference type="AlphaFoldDB" id="A0A6J7IT99"/>
<dbReference type="CDD" id="cd01097">
    <property type="entry name" value="Tetrahydromethanopterin_reductase"/>
    <property type="match status" value="1"/>
</dbReference>
<evidence type="ECO:0000259" key="2">
    <source>
        <dbReference type="Pfam" id="PF00296"/>
    </source>
</evidence>
<accession>A0A6J7IT99</accession>
<evidence type="ECO:0000313" key="3">
    <source>
        <dbReference type="EMBL" id="CAB4933542.1"/>
    </source>
</evidence>
<sequence length="329" mass="35490">MTRFGYTLMTEQSGPRELVSYAVSAERVGFDFEVMSDHYSPWLTEQGHAPYAWTVLGAVAQATSDVGLMAYVTCPTLRYHPAVVAQKAATLQLLAEGRFTLGLGSGENLNEHVVGEGWPAIAERQDMLAEAIEVIRALHTGELTDHRGEFFQVDSARIWDVPEQGVDIGVAVAGDRAIARFAPLADHLVAVEPKAEIVESWNDVEGAPRIGTDARAIGQIPICWDTDRDAAVARAHEQFRWFAGGWSVNADLPTPAGFSAATTFVRPEDVAESIPCGPDLDAIVEAVSAYWEAGFTDVALVQVGDEGQDRFLDEAAGPLLEKLRAAAPS</sequence>
<dbReference type="InterPro" id="IPR050564">
    <property type="entry name" value="F420-G6PD/mer"/>
</dbReference>
<dbReference type="InterPro" id="IPR011251">
    <property type="entry name" value="Luciferase-like_dom"/>
</dbReference>
<dbReference type="EMBL" id="CAFBMW010000009">
    <property type="protein sequence ID" value="CAB4933542.1"/>
    <property type="molecule type" value="Genomic_DNA"/>
</dbReference>
<dbReference type="Gene3D" id="3.20.20.30">
    <property type="entry name" value="Luciferase-like domain"/>
    <property type="match status" value="1"/>
</dbReference>